<evidence type="ECO:0000256" key="1">
    <source>
        <dbReference type="ARBA" id="ARBA00022741"/>
    </source>
</evidence>
<comment type="similarity">
    <text evidence="4">Belongs to the SIMIBI class G3E GTPase family. ZNG1 subfamily.</text>
</comment>
<keyword evidence="3" id="KW-0143">Chaperone</keyword>
<evidence type="ECO:0000256" key="6">
    <source>
        <dbReference type="SAM" id="MobiDB-lite"/>
    </source>
</evidence>
<dbReference type="GO" id="GO:0005737">
    <property type="term" value="C:cytoplasm"/>
    <property type="evidence" value="ECO:0007669"/>
    <property type="project" value="TreeGrafter"/>
</dbReference>
<dbReference type="CDD" id="cd03112">
    <property type="entry name" value="CobW-like"/>
    <property type="match status" value="1"/>
</dbReference>
<keyword evidence="1" id="KW-0547">Nucleotide-binding</keyword>
<sequence>MRHLRCGSVERSGPVESSRPTGKADPVQEATVEDGVQGRRGIRHEGGRDDCAGLAEAVGGNPGNPGEPYTPKQKQQLIDKPGRRATDRPSKSLNSVAAVSTEDTIANRAATPPGPSPLPGGVAVRIRDIQFPAARQRGGKVTGHSGKTARDGIASTSERTNRRPTVHRWLFEVDGVRGHGPAQWTRRRAEGTRLSRIDPVVAPNTARVSEKVTQEKSSSASSHQMTPTVWFFPKQLARSCLGRAYIPPSSWSSSRPCASYHRIPPTTSRRTTKGMRFAVIENEFGEIGVDQRILNERVNDEVIEGASQVTGPWDVRGDLVDALNRLYKKVDTFDGVIIETTGLADPAPVVQTFFAEVNSDSTLEEKYKLDAIITVVDAKYIIQRLDETKGTEAEQQVCMADKIILNKMDLVQNDGEADDIEDRLRSLNPTAPIFRCSESKISPKELLNVGSFDLEKVLEIDPFFLGEAKQPKHDNAVSSISAKYDGNVNRTLLEVWIRRLLKDYSGDQLYRYKGICSIQGQDERMVFQGVGHFFNSTYGAPWKDGEKRESTFVFIGRNLDTDTLRDGFEACREGAPLRFDVGTEVQVNIGQYVRARVLAHWDEGHAYRVHLLDEGTDVFAPVDIDQYIREANPVPRFPVGTRVECNMGPQFVRGTVIAHWDSGNPYRVKLESNGMDVCAPKDDDKFIRKAENQGDLRFDVGTRVEANMGQEYLPGTVIAQWDMGNAYRVRLDGIGSNDIWAPVDDDKWVRLLST</sequence>
<feature type="region of interest" description="Disordered" evidence="6">
    <location>
        <begin position="1"/>
        <end position="96"/>
    </location>
</feature>
<gene>
    <name evidence="8" type="ORF">THAOC_28167</name>
</gene>
<evidence type="ECO:0000256" key="3">
    <source>
        <dbReference type="ARBA" id="ARBA00023186"/>
    </source>
</evidence>
<dbReference type="InterPro" id="IPR003495">
    <property type="entry name" value="CobW/HypB/UreG_nucleotide-bd"/>
</dbReference>
<dbReference type="Gene3D" id="3.30.1220.10">
    <property type="entry name" value="CobW-like, C-terminal domain"/>
    <property type="match status" value="1"/>
</dbReference>
<protein>
    <recommendedName>
        <fullName evidence="7">CobW C-terminal domain-containing protein</fullName>
    </recommendedName>
</protein>
<dbReference type="AlphaFoldDB" id="K0RJV3"/>
<dbReference type="SUPFAM" id="SSF90002">
    <property type="entry name" value="Hypothetical protein YjiA, C-terminal domain"/>
    <property type="match status" value="1"/>
</dbReference>
<dbReference type="PANTHER" id="PTHR13748">
    <property type="entry name" value="COBW-RELATED"/>
    <property type="match status" value="1"/>
</dbReference>
<dbReference type="EMBL" id="AGNL01039620">
    <property type="protein sequence ID" value="EJK52544.1"/>
    <property type="molecule type" value="Genomic_DNA"/>
</dbReference>
<comment type="caution">
    <text evidence="8">The sequence shown here is derived from an EMBL/GenBank/DDBJ whole genome shotgun (WGS) entry which is preliminary data.</text>
</comment>
<keyword evidence="9" id="KW-1185">Reference proteome</keyword>
<proteinExistence type="inferred from homology"/>
<feature type="compositionally biased region" description="Basic and acidic residues" evidence="6">
    <location>
        <begin position="80"/>
        <end position="90"/>
    </location>
</feature>
<evidence type="ECO:0000313" key="9">
    <source>
        <dbReference type="Proteomes" id="UP000266841"/>
    </source>
</evidence>
<feature type="domain" description="CobW C-terminal" evidence="7">
    <location>
        <begin position="477"/>
        <end position="572"/>
    </location>
</feature>
<dbReference type="GO" id="GO:0016787">
    <property type="term" value="F:hydrolase activity"/>
    <property type="evidence" value="ECO:0007669"/>
    <property type="project" value="UniProtKB-KW"/>
</dbReference>
<evidence type="ECO:0000313" key="8">
    <source>
        <dbReference type="EMBL" id="EJK52544.1"/>
    </source>
</evidence>
<dbReference type="Pfam" id="PF07683">
    <property type="entry name" value="CobW_C"/>
    <property type="match status" value="1"/>
</dbReference>
<feature type="region of interest" description="Disordered" evidence="6">
    <location>
        <begin position="135"/>
        <end position="161"/>
    </location>
</feature>
<dbReference type="PANTHER" id="PTHR13748:SF62">
    <property type="entry name" value="COBW DOMAIN-CONTAINING PROTEIN"/>
    <property type="match status" value="1"/>
</dbReference>
<accession>K0RJV3</accession>
<dbReference type="Proteomes" id="UP000266841">
    <property type="component" value="Unassembled WGS sequence"/>
</dbReference>
<reference evidence="8 9" key="1">
    <citation type="journal article" date="2012" name="Genome Biol.">
        <title>Genome and low-iron response of an oceanic diatom adapted to chronic iron limitation.</title>
        <authorList>
            <person name="Lommer M."/>
            <person name="Specht M."/>
            <person name="Roy A.S."/>
            <person name="Kraemer L."/>
            <person name="Andreson R."/>
            <person name="Gutowska M.A."/>
            <person name="Wolf J."/>
            <person name="Bergner S.V."/>
            <person name="Schilhabel M.B."/>
            <person name="Klostermeier U.C."/>
            <person name="Beiko R.G."/>
            <person name="Rosenstiel P."/>
            <person name="Hippler M."/>
            <person name="Laroche J."/>
        </authorList>
    </citation>
    <scope>NUCLEOTIDE SEQUENCE [LARGE SCALE GENOMIC DNA]</scope>
    <source>
        <strain evidence="8 9">CCMP1005</strain>
    </source>
</reference>
<dbReference type="InterPro" id="IPR051316">
    <property type="entry name" value="Zinc-reg_GTPase_activator"/>
</dbReference>
<dbReference type="InterPro" id="IPR036627">
    <property type="entry name" value="CobW-likC_sf"/>
</dbReference>
<evidence type="ECO:0000256" key="5">
    <source>
        <dbReference type="ARBA" id="ARBA00049117"/>
    </source>
</evidence>
<dbReference type="OrthoDB" id="258627at2759"/>
<dbReference type="eggNOG" id="KOG2743">
    <property type="taxonomic scope" value="Eukaryota"/>
</dbReference>
<evidence type="ECO:0000259" key="7">
    <source>
        <dbReference type="SMART" id="SM00833"/>
    </source>
</evidence>
<dbReference type="InterPro" id="IPR027417">
    <property type="entry name" value="P-loop_NTPase"/>
</dbReference>
<evidence type="ECO:0000256" key="2">
    <source>
        <dbReference type="ARBA" id="ARBA00022801"/>
    </source>
</evidence>
<dbReference type="InterPro" id="IPR011629">
    <property type="entry name" value="CobW-like_C"/>
</dbReference>
<evidence type="ECO:0000256" key="4">
    <source>
        <dbReference type="ARBA" id="ARBA00034320"/>
    </source>
</evidence>
<organism evidence="8 9">
    <name type="scientific">Thalassiosira oceanica</name>
    <name type="common">Marine diatom</name>
    <dbReference type="NCBI Taxonomy" id="159749"/>
    <lineage>
        <taxon>Eukaryota</taxon>
        <taxon>Sar</taxon>
        <taxon>Stramenopiles</taxon>
        <taxon>Ochrophyta</taxon>
        <taxon>Bacillariophyta</taxon>
        <taxon>Coscinodiscophyceae</taxon>
        <taxon>Thalassiosirophycidae</taxon>
        <taxon>Thalassiosirales</taxon>
        <taxon>Thalassiosiraceae</taxon>
        <taxon>Thalassiosira</taxon>
    </lineage>
</organism>
<dbReference type="SUPFAM" id="SSF52540">
    <property type="entry name" value="P-loop containing nucleoside triphosphate hydrolases"/>
    <property type="match status" value="1"/>
</dbReference>
<dbReference type="GO" id="GO:0000166">
    <property type="term" value="F:nucleotide binding"/>
    <property type="evidence" value="ECO:0007669"/>
    <property type="project" value="UniProtKB-KW"/>
</dbReference>
<dbReference type="Pfam" id="PF02492">
    <property type="entry name" value="cobW"/>
    <property type="match status" value="1"/>
</dbReference>
<keyword evidence="2" id="KW-0378">Hydrolase</keyword>
<dbReference type="Gene3D" id="3.40.50.300">
    <property type="entry name" value="P-loop containing nucleotide triphosphate hydrolases"/>
    <property type="match status" value="1"/>
</dbReference>
<comment type="catalytic activity">
    <reaction evidence="5">
        <text>GTP + H2O = GDP + phosphate + H(+)</text>
        <dbReference type="Rhea" id="RHEA:19669"/>
        <dbReference type="ChEBI" id="CHEBI:15377"/>
        <dbReference type="ChEBI" id="CHEBI:15378"/>
        <dbReference type="ChEBI" id="CHEBI:37565"/>
        <dbReference type="ChEBI" id="CHEBI:43474"/>
        <dbReference type="ChEBI" id="CHEBI:58189"/>
    </reaction>
    <physiologicalReaction direction="left-to-right" evidence="5">
        <dbReference type="Rhea" id="RHEA:19670"/>
    </physiologicalReaction>
</comment>
<dbReference type="SMART" id="SM00833">
    <property type="entry name" value="CobW_C"/>
    <property type="match status" value="1"/>
</dbReference>
<name>K0RJV3_THAOC</name>